<dbReference type="Gene3D" id="3.40.640.10">
    <property type="entry name" value="Type I PLP-dependent aspartate aminotransferase-like (Major domain)"/>
    <property type="match status" value="1"/>
</dbReference>
<dbReference type="HOGENOM" id="CLU_034866_0_2_4"/>
<dbReference type="GO" id="GO:0008615">
    <property type="term" value="P:pyridoxine biosynthetic process"/>
    <property type="evidence" value="ECO:0007669"/>
    <property type="project" value="UniProtKB-UniRule"/>
</dbReference>
<dbReference type="GO" id="GO:0005737">
    <property type="term" value="C:cytoplasm"/>
    <property type="evidence" value="ECO:0007669"/>
    <property type="project" value="UniProtKB-SubCell"/>
</dbReference>
<comment type="cofactor">
    <cofactor evidence="12">
        <name>pyridoxal 5'-phosphate</name>
        <dbReference type="ChEBI" id="CHEBI:597326"/>
    </cofactor>
    <text evidence="12">Binds 1 pyridoxal phosphate per subunit.</text>
</comment>
<dbReference type="AlphaFoldDB" id="B3R364"/>
<dbReference type="FunFam" id="3.40.640.10:FF:000010">
    <property type="entry name" value="Phosphoserine aminotransferase"/>
    <property type="match status" value="1"/>
</dbReference>
<comment type="pathway">
    <text evidence="2 12">Amino-acid biosynthesis; L-serine biosynthesis; L-serine from 3-phospho-D-glycerate: step 2/3.</text>
</comment>
<comment type="similarity">
    <text evidence="3 12">Belongs to the class-V pyridoxal-phosphate-dependent aminotransferase family. SerC subfamily.</text>
</comment>
<dbReference type="NCBIfam" id="NF003764">
    <property type="entry name" value="PRK05355.1"/>
    <property type="match status" value="1"/>
</dbReference>
<evidence type="ECO:0000256" key="11">
    <source>
        <dbReference type="ARBA" id="ARBA00049007"/>
    </source>
</evidence>
<evidence type="ECO:0000256" key="4">
    <source>
        <dbReference type="ARBA" id="ARBA00022576"/>
    </source>
</evidence>
<keyword evidence="9 12" id="KW-0718">Serine biosynthesis</keyword>
<comment type="subcellular location">
    <subcellularLocation>
        <location evidence="12">Cytoplasm</location>
    </subcellularLocation>
</comment>
<dbReference type="UniPathway" id="UPA00135">
    <property type="reaction ID" value="UER00197"/>
</dbReference>
<dbReference type="GO" id="GO:0006564">
    <property type="term" value="P:L-serine biosynthetic process"/>
    <property type="evidence" value="ECO:0007669"/>
    <property type="project" value="UniProtKB-UniRule"/>
</dbReference>
<feature type="binding site" evidence="12">
    <location>
        <position position="136"/>
    </location>
    <ligand>
        <name>pyridoxal 5'-phosphate</name>
        <dbReference type="ChEBI" id="CHEBI:597326"/>
    </ligand>
</feature>
<keyword evidence="8 12" id="KW-0664">Pyridoxine biosynthesis</keyword>
<accession>B3R364</accession>
<dbReference type="PIRSF" id="PIRSF000525">
    <property type="entry name" value="SerC"/>
    <property type="match status" value="1"/>
</dbReference>
<feature type="modified residue" description="N6-(pyridoxal phosphate)lysine" evidence="12">
    <location>
        <position position="234"/>
    </location>
</feature>
<reference evidence="14 15" key="1">
    <citation type="journal article" date="2008" name="Genome Res.">
        <title>Genome sequence of the beta-rhizobium Cupriavidus taiwanensis and comparative genomics of rhizobia.</title>
        <authorList>
            <person name="Amadou C."/>
            <person name="Pascal G."/>
            <person name="Mangenot S."/>
            <person name="Glew M."/>
            <person name="Bontemps C."/>
            <person name="Capela D."/>
            <person name="Carrere S."/>
            <person name="Cruveiller S."/>
            <person name="Dossat C."/>
            <person name="Lajus A."/>
            <person name="Marchetti M."/>
            <person name="Poinsot V."/>
            <person name="Rouy Z."/>
            <person name="Servin B."/>
            <person name="Saad M."/>
            <person name="Schenowitz C."/>
            <person name="Barbe V."/>
            <person name="Batut J."/>
            <person name="Medigue C."/>
            <person name="Masson-Boivin C."/>
        </authorList>
    </citation>
    <scope>NUCLEOTIDE SEQUENCE [LARGE SCALE GENOMIC DNA]</scope>
    <source>
        <strain evidence="15">DSM 17343 / BCRC 17206 / CCUG 44338 / CIP 107171 / LMG 19424 / R1</strain>
    </source>
</reference>
<evidence type="ECO:0000256" key="2">
    <source>
        <dbReference type="ARBA" id="ARBA00005099"/>
    </source>
</evidence>
<evidence type="ECO:0000256" key="8">
    <source>
        <dbReference type="ARBA" id="ARBA00023096"/>
    </source>
</evidence>
<dbReference type="FunFam" id="3.90.1150.10:FF:000006">
    <property type="entry name" value="Phosphoserine aminotransferase"/>
    <property type="match status" value="1"/>
</dbReference>
<name>B3R364_CUPTR</name>
<dbReference type="PANTHER" id="PTHR43247">
    <property type="entry name" value="PHOSPHOSERINE AMINOTRANSFERASE"/>
    <property type="match status" value="1"/>
</dbReference>
<feature type="binding site" evidence="12">
    <location>
        <position position="72"/>
    </location>
    <ligand>
        <name>L-glutamate</name>
        <dbReference type="ChEBI" id="CHEBI:29985"/>
    </ligand>
</feature>
<gene>
    <name evidence="12 14" type="primary">serC</name>
    <name evidence="14" type="ordered locus">RALTA_A0772</name>
</gene>
<feature type="binding site" evidence="12">
    <location>
        <position position="210"/>
    </location>
    <ligand>
        <name>pyridoxal 5'-phosphate</name>
        <dbReference type="ChEBI" id="CHEBI:597326"/>
    </ligand>
</feature>
<feature type="domain" description="Aminotransferase class V" evidence="13">
    <location>
        <begin position="34"/>
        <end position="386"/>
    </location>
</feature>
<dbReference type="CDD" id="cd00611">
    <property type="entry name" value="PSAT_like"/>
    <property type="match status" value="1"/>
</dbReference>
<dbReference type="InterPro" id="IPR015422">
    <property type="entry name" value="PyrdxlP-dep_Trfase_small"/>
</dbReference>
<dbReference type="PANTHER" id="PTHR43247:SF1">
    <property type="entry name" value="PHOSPHOSERINE AMINOTRANSFERASE"/>
    <property type="match status" value="1"/>
</dbReference>
<evidence type="ECO:0000256" key="12">
    <source>
        <dbReference type="HAMAP-Rule" id="MF_00160"/>
    </source>
</evidence>
<comment type="pathway">
    <text evidence="1 12">Cofactor biosynthesis; pyridoxine 5'-phosphate biosynthesis; pyridoxine 5'-phosphate from D-erythrose 4-phosphate: step 3/5.</text>
</comment>
<evidence type="ECO:0000313" key="15">
    <source>
        <dbReference type="Proteomes" id="UP000001692"/>
    </source>
</evidence>
<organism evidence="14 15">
    <name type="scientific">Cupriavidus taiwanensis (strain DSM 17343 / BCRC 17206 / CCUG 44338 / CIP 107171 / LMG 19424 / R1)</name>
    <name type="common">Ralstonia taiwanensis (strain LMG 19424)</name>
    <dbReference type="NCBI Taxonomy" id="977880"/>
    <lineage>
        <taxon>Bacteria</taxon>
        <taxon>Pseudomonadati</taxon>
        <taxon>Pseudomonadota</taxon>
        <taxon>Betaproteobacteria</taxon>
        <taxon>Burkholderiales</taxon>
        <taxon>Burkholderiaceae</taxon>
        <taxon>Cupriavidus</taxon>
    </lineage>
</organism>
<dbReference type="EMBL" id="CU633749">
    <property type="protein sequence ID" value="CAQ68744.1"/>
    <property type="molecule type" value="Genomic_DNA"/>
</dbReference>
<proteinExistence type="inferred from homology"/>
<keyword evidence="15" id="KW-1185">Reference proteome</keyword>
<evidence type="ECO:0000256" key="1">
    <source>
        <dbReference type="ARBA" id="ARBA00004915"/>
    </source>
</evidence>
<keyword evidence="12" id="KW-0963">Cytoplasm</keyword>
<dbReference type="InterPro" id="IPR015424">
    <property type="entry name" value="PyrdxlP-dep_Trfase"/>
</dbReference>
<evidence type="ECO:0000256" key="10">
    <source>
        <dbReference type="ARBA" id="ARBA00047630"/>
    </source>
</evidence>
<comment type="catalytic activity">
    <reaction evidence="10 12">
        <text>4-(phosphooxy)-L-threonine + 2-oxoglutarate = (R)-3-hydroxy-2-oxo-4-phosphooxybutanoate + L-glutamate</text>
        <dbReference type="Rhea" id="RHEA:16573"/>
        <dbReference type="ChEBI" id="CHEBI:16810"/>
        <dbReference type="ChEBI" id="CHEBI:29985"/>
        <dbReference type="ChEBI" id="CHEBI:58452"/>
        <dbReference type="ChEBI" id="CHEBI:58538"/>
        <dbReference type="EC" id="2.6.1.52"/>
    </reaction>
</comment>
<evidence type="ECO:0000256" key="3">
    <source>
        <dbReference type="ARBA" id="ARBA00006904"/>
    </source>
</evidence>
<comment type="function">
    <text evidence="12">Catalyzes the reversible conversion of 3-phosphohydroxypyruvate to phosphoserine and of 3-hydroxy-2-oxo-4-phosphonooxybutanoate to phosphohydroxythreonine.</text>
</comment>
<dbReference type="SUPFAM" id="SSF53383">
    <property type="entry name" value="PLP-dependent transferases"/>
    <property type="match status" value="1"/>
</dbReference>
<feature type="binding site" evidence="12">
    <location>
        <position position="233"/>
    </location>
    <ligand>
        <name>pyridoxal 5'-phosphate</name>
        <dbReference type="ChEBI" id="CHEBI:597326"/>
    </ligand>
</feature>
<sequence>MGNTGSHFSIPRLMNDPQNPALAGMMQRALAERVYNFSPGPAALPAEVLQQAAEEMLSWRGTGVSVMEMSHRSREFESIHNQAIADLRELLHIPANYRVLFLQGGAIGENGIVPLNLMRLRHADAPKADFVVTGTWSVKTEQEARRYGAVNIAASSEAQKYHRIPDVADWKLSDDAGYVHLCTNETIVGVEFQDIPDIGQVKGNRVVVADASSHILSRPIDWSRVQVVYGGAQKNIGPAGVTIVIVREDLIGHAHPLCPSAFNWRLVAEHNSMYNTPPTYAIYIAGLVFQWLKRQGGVPAIEQRNIAKASALYDYLDQSDFYRNEIHPSCRSRMNVPFFLGDESRNEAFLQQARANGLVQLKGHKTVGGMRASIYNAMPLEGVMALIDFMREFERTSA</sequence>
<evidence type="ECO:0000256" key="7">
    <source>
        <dbReference type="ARBA" id="ARBA00022898"/>
    </source>
</evidence>
<keyword evidence="7 12" id="KW-0663">Pyridoxal phosphate</keyword>
<dbReference type="HAMAP" id="MF_00160">
    <property type="entry name" value="SerC_aminotrans_5"/>
    <property type="match status" value="1"/>
</dbReference>
<evidence type="ECO:0000256" key="5">
    <source>
        <dbReference type="ARBA" id="ARBA00022605"/>
    </source>
</evidence>
<dbReference type="Pfam" id="PF00266">
    <property type="entry name" value="Aminotran_5"/>
    <property type="match status" value="1"/>
</dbReference>
<evidence type="ECO:0000259" key="13">
    <source>
        <dbReference type="Pfam" id="PF00266"/>
    </source>
</evidence>
<dbReference type="InterPro" id="IPR022278">
    <property type="entry name" value="Pser_aminoTfrase"/>
</dbReference>
<comment type="catalytic activity">
    <reaction evidence="11 12">
        <text>O-phospho-L-serine + 2-oxoglutarate = 3-phosphooxypyruvate + L-glutamate</text>
        <dbReference type="Rhea" id="RHEA:14329"/>
        <dbReference type="ChEBI" id="CHEBI:16810"/>
        <dbReference type="ChEBI" id="CHEBI:18110"/>
        <dbReference type="ChEBI" id="CHEBI:29985"/>
        <dbReference type="ChEBI" id="CHEBI:57524"/>
        <dbReference type="EC" id="2.6.1.52"/>
    </reaction>
</comment>
<dbReference type="GO" id="GO:0030170">
    <property type="term" value="F:pyridoxal phosphate binding"/>
    <property type="evidence" value="ECO:0007669"/>
    <property type="project" value="UniProtKB-UniRule"/>
</dbReference>
<dbReference type="Gene3D" id="3.90.1150.10">
    <property type="entry name" value="Aspartate Aminotransferase, domain 1"/>
    <property type="match status" value="1"/>
</dbReference>
<comment type="caution">
    <text evidence="12">Lacks conserved residue(s) required for the propagation of feature annotation.</text>
</comment>
<feature type="binding site" evidence="12">
    <location>
        <position position="186"/>
    </location>
    <ligand>
        <name>pyridoxal 5'-phosphate</name>
        <dbReference type="ChEBI" id="CHEBI:597326"/>
    </ligand>
</feature>
<evidence type="ECO:0000256" key="9">
    <source>
        <dbReference type="ARBA" id="ARBA00023299"/>
    </source>
</evidence>
<dbReference type="EC" id="2.6.1.52" evidence="12"/>
<protein>
    <recommendedName>
        <fullName evidence="12">Phosphoserine aminotransferase</fullName>
        <ecNumber evidence="12">2.6.1.52</ecNumber>
    </recommendedName>
    <alternativeName>
        <fullName evidence="12">Phosphohydroxythreonine aminotransferase</fullName>
        <shortName evidence="12">PSAT</shortName>
    </alternativeName>
</protein>
<evidence type="ECO:0000256" key="6">
    <source>
        <dbReference type="ARBA" id="ARBA00022679"/>
    </source>
</evidence>
<dbReference type="InterPro" id="IPR015421">
    <property type="entry name" value="PyrdxlP-dep_Trfase_major"/>
</dbReference>
<keyword evidence="6 12" id="KW-0808">Transferase</keyword>
<dbReference type="InterPro" id="IPR000192">
    <property type="entry name" value="Aminotrans_V_dom"/>
</dbReference>
<dbReference type="eggNOG" id="COG1932">
    <property type="taxonomic scope" value="Bacteria"/>
</dbReference>
<dbReference type="Proteomes" id="UP000001692">
    <property type="component" value="Chromosome 1"/>
</dbReference>
<dbReference type="GO" id="GO:0004648">
    <property type="term" value="F:O-phospho-L-serine:2-oxoglutarate aminotransferase activity"/>
    <property type="evidence" value="ECO:0007669"/>
    <property type="project" value="UniProtKB-UniRule"/>
</dbReference>
<feature type="binding site" evidence="12">
    <location>
        <begin position="275"/>
        <end position="276"/>
    </location>
    <ligand>
        <name>pyridoxal 5'-phosphate</name>
        <dbReference type="ChEBI" id="CHEBI:597326"/>
    </ligand>
</feature>
<comment type="subunit">
    <text evidence="12">Homodimer.</text>
</comment>
<keyword evidence="4 12" id="KW-0032">Aminotransferase</keyword>
<keyword evidence="5 12" id="KW-0028">Amino-acid biosynthesis</keyword>
<evidence type="ECO:0000313" key="14">
    <source>
        <dbReference type="EMBL" id="CAQ68744.1"/>
    </source>
</evidence>
<dbReference type="KEGG" id="cti:RALTA_A0772"/>
<dbReference type="NCBIfam" id="TIGR01364">
    <property type="entry name" value="serC_1"/>
    <property type="match status" value="1"/>
</dbReference>
<dbReference type="UniPathway" id="UPA00244">
    <property type="reaction ID" value="UER00311"/>
</dbReference>